<evidence type="ECO:0000313" key="2">
    <source>
        <dbReference type="Proteomes" id="UP001642483"/>
    </source>
</evidence>
<reference evidence="1 2" key="1">
    <citation type="submission" date="2024-02" db="EMBL/GenBank/DDBJ databases">
        <authorList>
            <person name="Daric V."/>
            <person name="Darras S."/>
        </authorList>
    </citation>
    <scope>NUCLEOTIDE SEQUENCE [LARGE SCALE GENOMIC DNA]</scope>
</reference>
<keyword evidence="2" id="KW-1185">Reference proteome</keyword>
<protein>
    <submittedName>
        <fullName evidence="1">Uncharacterized protein</fullName>
    </submittedName>
</protein>
<accession>A0ABP0FB72</accession>
<dbReference type="Proteomes" id="UP001642483">
    <property type="component" value="Unassembled WGS sequence"/>
</dbReference>
<organism evidence="1 2">
    <name type="scientific">Clavelina lepadiformis</name>
    <name type="common">Light-bulb sea squirt</name>
    <name type="synonym">Ascidia lepadiformis</name>
    <dbReference type="NCBI Taxonomy" id="159417"/>
    <lineage>
        <taxon>Eukaryota</taxon>
        <taxon>Metazoa</taxon>
        <taxon>Chordata</taxon>
        <taxon>Tunicata</taxon>
        <taxon>Ascidiacea</taxon>
        <taxon>Aplousobranchia</taxon>
        <taxon>Clavelinidae</taxon>
        <taxon>Clavelina</taxon>
    </lineage>
</organism>
<proteinExistence type="predicted"/>
<gene>
    <name evidence="1" type="ORF">CVLEPA_LOCUS6349</name>
</gene>
<evidence type="ECO:0000313" key="1">
    <source>
        <dbReference type="EMBL" id="CAK8676929.1"/>
    </source>
</evidence>
<sequence length="134" mass="15325">MASIQQFLPRSLSALRDCFTETRKVAVQAVKQSKKQIWQELDKSWSQNMERLIKEESNLTEVEVAQAVRSLNAEEQSFGSPACVKWHGVQVDTMPFANGCYQPKNECSTYRGISLLSLPGKIYAKRLQKRCRKI</sequence>
<comment type="caution">
    <text evidence="1">The sequence shown here is derived from an EMBL/GenBank/DDBJ whole genome shotgun (WGS) entry which is preliminary data.</text>
</comment>
<name>A0ABP0FB72_CLALP</name>
<dbReference type="EMBL" id="CAWYQH010000035">
    <property type="protein sequence ID" value="CAK8676929.1"/>
    <property type="molecule type" value="Genomic_DNA"/>
</dbReference>